<dbReference type="EMBL" id="JAWQEG010006203">
    <property type="protein sequence ID" value="KAK3855473.1"/>
    <property type="molecule type" value="Genomic_DNA"/>
</dbReference>
<sequence>MGYVESHRLGWCGVGRGRHWGNLSGWRGALPEPDLRVVAARSTALSTITCSTTNTSSTSTCTTTTHYYLYYVSNHLSSSHTVSVTLRVNCK</sequence>
<organism evidence="1 2">
    <name type="scientific">Petrolisthes cinctipes</name>
    <name type="common">Flat porcelain crab</name>
    <dbReference type="NCBI Taxonomy" id="88211"/>
    <lineage>
        <taxon>Eukaryota</taxon>
        <taxon>Metazoa</taxon>
        <taxon>Ecdysozoa</taxon>
        <taxon>Arthropoda</taxon>
        <taxon>Crustacea</taxon>
        <taxon>Multicrustacea</taxon>
        <taxon>Malacostraca</taxon>
        <taxon>Eumalacostraca</taxon>
        <taxon>Eucarida</taxon>
        <taxon>Decapoda</taxon>
        <taxon>Pleocyemata</taxon>
        <taxon>Anomura</taxon>
        <taxon>Galatheoidea</taxon>
        <taxon>Porcellanidae</taxon>
        <taxon>Petrolisthes</taxon>
    </lineage>
</organism>
<dbReference type="AlphaFoldDB" id="A0AAE1BRC3"/>
<protein>
    <submittedName>
        <fullName evidence="1">Uncharacterized protein</fullName>
    </submittedName>
</protein>
<proteinExistence type="predicted"/>
<keyword evidence="2" id="KW-1185">Reference proteome</keyword>
<evidence type="ECO:0000313" key="2">
    <source>
        <dbReference type="Proteomes" id="UP001286313"/>
    </source>
</evidence>
<accession>A0AAE1BRC3</accession>
<evidence type="ECO:0000313" key="1">
    <source>
        <dbReference type="EMBL" id="KAK3855473.1"/>
    </source>
</evidence>
<gene>
    <name evidence="1" type="ORF">Pcinc_038134</name>
</gene>
<name>A0AAE1BRC3_PETCI</name>
<comment type="caution">
    <text evidence="1">The sequence shown here is derived from an EMBL/GenBank/DDBJ whole genome shotgun (WGS) entry which is preliminary data.</text>
</comment>
<dbReference type="Proteomes" id="UP001286313">
    <property type="component" value="Unassembled WGS sequence"/>
</dbReference>
<reference evidence="1" key="1">
    <citation type="submission" date="2023-10" db="EMBL/GenBank/DDBJ databases">
        <title>Genome assemblies of two species of porcelain crab, Petrolisthes cinctipes and Petrolisthes manimaculis (Anomura: Porcellanidae).</title>
        <authorList>
            <person name="Angst P."/>
        </authorList>
    </citation>
    <scope>NUCLEOTIDE SEQUENCE</scope>
    <source>
        <strain evidence="1">PB745_01</strain>
        <tissue evidence="1">Gill</tissue>
    </source>
</reference>